<dbReference type="NCBIfam" id="TIGR00229">
    <property type="entry name" value="sensory_box"/>
    <property type="match status" value="2"/>
</dbReference>
<keyword evidence="3" id="KW-1185">Reference proteome</keyword>
<dbReference type="Pfam" id="PF02954">
    <property type="entry name" value="HTH_8"/>
    <property type="match status" value="1"/>
</dbReference>
<comment type="caution">
    <text evidence="2">The sequence shown here is derived from an EMBL/GenBank/DDBJ whole genome shotgun (WGS) entry which is preliminary data.</text>
</comment>
<dbReference type="InterPro" id="IPR035965">
    <property type="entry name" value="PAS-like_dom_sf"/>
</dbReference>
<dbReference type="CDD" id="cd00130">
    <property type="entry name" value="PAS"/>
    <property type="match status" value="1"/>
</dbReference>
<dbReference type="RefSeq" id="WP_133612748.1">
    <property type="nucleotide sequence ID" value="NZ_SNYW01000007.1"/>
</dbReference>
<dbReference type="InterPro" id="IPR002197">
    <property type="entry name" value="HTH_Fis"/>
</dbReference>
<accession>A0A4R6WSG5</accession>
<feature type="domain" description="PAS" evidence="1">
    <location>
        <begin position="151"/>
        <end position="222"/>
    </location>
</feature>
<dbReference type="Pfam" id="PF13188">
    <property type="entry name" value="PAS_8"/>
    <property type="match status" value="1"/>
</dbReference>
<dbReference type="SUPFAM" id="SSF46689">
    <property type="entry name" value="Homeodomain-like"/>
    <property type="match status" value="1"/>
</dbReference>
<dbReference type="InterPro" id="IPR013767">
    <property type="entry name" value="PAS_fold"/>
</dbReference>
<dbReference type="Pfam" id="PF00989">
    <property type="entry name" value="PAS"/>
    <property type="match status" value="1"/>
</dbReference>
<feature type="domain" description="PAS" evidence="1">
    <location>
        <begin position="270"/>
        <end position="311"/>
    </location>
</feature>
<dbReference type="Proteomes" id="UP000295783">
    <property type="component" value="Unassembled WGS sequence"/>
</dbReference>
<reference evidence="2 3" key="1">
    <citation type="submission" date="2019-03" db="EMBL/GenBank/DDBJ databases">
        <title>Genomic Encyclopedia of Type Strains, Phase III (KMG-III): the genomes of soil and plant-associated and newly described type strains.</title>
        <authorList>
            <person name="Whitman W."/>
        </authorList>
    </citation>
    <scope>NUCLEOTIDE SEQUENCE [LARGE SCALE GENOMIC DNA]</scope>
    <source>
        <strain evidence="2 3">CGMCC 1.7660</strain>
    </source>
</reference>
<dbReference type="AlphaFoldDB" id="A0A4R6WSG5"/>
<dbReference type="Pfam" id="PF08448">
    <property type="entry name" value="PAS_4"/>
    <property type="match status" value="1"/>
</dbReference>
<dbReference type="PRINTS" id="PR01590">
    <property type="entry name" value="HTHFIS"/>
</dbReference>
<evidence type="ECO:0000259" key="1">
    <source>
        <dbReference type="PROSITE" id="PS50112"/>
    </source>
</evidence>
<gene>
    <name evidence="2" type="ORF">A8950_1230</name>
</gene>
<dbReference type="GO" id="GO:0043565">
    <property type="term" value="F:sequence-specific DNA binding"/>
    <property type="evidence" value="ECO:0007669"/>
    <property type="project" value="InterPro"/>
</dbReference>
<dbReference type="SMART" id="SM00091">
    <property type="entry name" value="PAS"/>
    <property type="match status" value="3"/>
</dbReference>
<sequence>MTQTLSPGETLGALDSDSALALASAASDILLILDDQGIVRDIACSDATLLAGSTDSWIGRPWLDMVTTESRPKVSQLLADAGSGQPSRWRQVNHAIGGTSGLPLLYATIRLGAPERIIAFGRDQRAMAALQQNLLQAQQSMERDYVRLRQMEARYRILFRTAPDAILMLDPATRAVIEANPSAAHLLGDGATQLSGKPLTAHLDENSAQALESLLTRVEATGRTEELTLHPLHAKRDIVASCALLRQDNNAILLLRLAPKSGEAGPAPDPQRKLAEVVEALPDGFVLTDEAGCILVTNAAFLEIAQLATEEQARGEHLERWLGRSGVDVSVLLSNLAKHGTVRLFFTTARGEYGSNPEVEISAVSIRDGNRTTFGFSIRDVSRRLSSPGKAAGDISVAIMPRSMEQLTELVGRVPLKELVRESTDVIERMCIEAALMLTGDNRASAAELLGLSRQSLYLKLRRYGLTEIGEIADKAE</sequence>
<dbReference type="InterPro" id="IPR013656">
    <property type="entry name" value="PAS_4"/>
</dbReference>
<dbReference type="SUPFAM" id="SSF55785">
    <property type="entry name" value="PYP-like sensor domain (PAS domain)"/>
    <property type="match status" value="2"/>
</dbReference>
<dbReference type="Gene3D" id="1.10.10.60">
    <property type="entry name" value="Homeodomain-like"/>
    <property type="match status" value="1"/>
</dbReference>
<dbReference type="PROSITE" id="PS50112">
    <property type="entry name" value="PAS"/>
    <property type="match status" value="2"/>
</dbReference>
<dbReference type="InterPro" id="IPR009057">
    <property type="entry name" value="Homeodomain-like_sf"/>
</dbReference>
<proteinExistence type="predicted"/>
<dbReference type="NCBIfam" id="TIGR02040">
    <property type="entry name" value="PpsR-CrtJ"/>
    <property type="match status" value="1"/>
</dbReference>
<evidence type="ECO:0000313" key="2">
    <source>
        <dbReference type="EMBL" id="TDQ82948.1"/>
    </source>
</evidence>
<organism evidence="2 3">
    <name type="scientific">Dongia mobilis</name>
    <dbReference type="NCBI Taxonomy" id="578943"/>
    <lineage>
        <taxon>Bacteria</taxon>
        <taxon>Pseudomonadati</taxon>
        <taxon>Pseudomonadota</taxon>
        <taxon>Alphaproteobacteria</taxon>
        <taxon>Rhodospirillales</taxon>
        <taxon>Dongiaceae</taxon>
        <taxon>Dongia</taxon>
    </lineage>
</organism>
<dbReference type="InterPro" id="IPR011785">
    <property type="entry name" value="Tscrpt_reg_PpsR-CrtJ"/>
</dbReference>
<protein>
    <submittedName>
        <fullName evidence="2">Transcriptional regulator PpsR</fullName>
    </submittedName>
</protein>
<dbReference type="Gene3D" id="1.20.5.430">
    <property type="match status" value="1"/>
</dbReference>
<name>A0A4R6WSG5_9PROT</name>
<evidence type="ECO:0000313" key="3">
    <source>
        <dbReference type="Proteomes" id="UP000295783"/>
    </source>
</evidence>
<dbReference type="Gene3D" id="3.30.450.20">
    <property type="entry name" value="PAS domain"/>
    <property type="match status" value="3"/>
</dbReference>
<dbReference type="OrthoDB" id="5499170at2"/>
<dbReference type="InterPro" id="IPR000014">
    <property type="entry name" value="PAS"/>
</dbReference>
<dbReference type="EMBL" id="SNYW01000007">
    <property type="protein sequence ID" value="TDQ82948.1"/>
    <property type="molecule type" value="Genomic_DNA"/>
</dbReference>
<dbReference type="GO" id="GO:0006355">
    <property type="term" value="P:regulation of DNA-templated transcription"/>
    <property type="evidence" value="ECO:0007669"/>
    <property type="project" value="InterPro"/>
</dbReference>